<dbReference type="RefSeq" id="WP_022938714.1">
    <property type="nucleotide sequence ID" value="NZ_CABKRQ010000006.1"/>
</dbReference>
<dbReference type="Proteomes" id="UP000247612">
    <property type="component" value="Unassembled WGS sequence"/>
</dbReference>
<dbReference type="CDD" id="cd12177">
    <property type="entry name" value="2-Hacid_dh_12"/>
    <property type="match status" value="1"/>
</dbReference>
<sequence>MGNYRIAIVNSSSFGRRFPSQMERLEKIGEVKRITVDGAMHGKELAERLSGYNIIIASITPFFDQEFFEYKDELLLISRHGIGYNNVDLEAAKKHNTLVSIVWPLIERDAVAENAVANLLCVMRMTVEAVNAARENRWSERAQFVGHGLSGKTIGVIGCGNIGSRVAEILKHGFNSRLLACDPLLDKAWAAAHDIEEADLETLLREADVISLNCTLNETSYHILNDEAFNKMKKGVYITNTARGDLIDEEAVCRAIESGIVKGMAVDVMHDEPSDNSHPYFRYDNVIVTPHTSAYTIECLEGMGNKCVSDVERVVNNMMPDCCKVVL</sequence>
<dbReference type="Gene3D" id="3.40.50.720">
    <property type="entry name" value="NAD(P)-binding Rossmann-like Domain"/>
    <property type="match status" value="2"/>
</dbReference>
<comment type="similarity">
    <text evidence="1 5">Belongs to the D-isomer specific 2-hydroxyacid dehydrogenase family.</text>
</comment>
<name>A0A318KZE0_9FIRM</name>
<evidence type="ECO:0000256" key="5">
    <source>
        <dbReference type="RuleBase" id="RU003719"/>
    </source>
</evidence>
<keyword evidence="4" id="KW-0520">NAD</keyword>
<feature type="domain" description="D-isomer specific 2-hydroxyacid dehydrogenase catalytic" evidence="6">
    <location>
        <begin position="19"/>
        <end position="317"/>
    </location>
</feature>
<dbReference type="InterPro" id="IPR036291">
    <property type="entry name" value="NAD(P)-bd_dom_sf"/>
</dbReference>
<dbReference type="EMBL" id="QJKH01000002">
    <property type="protein sequence ID" value="PXX81016.1"/>
    <property type="molecule type" value="Genomic_DNA"/>
</dbReference>
<protein>
    <submittedName>
        <fullName evidence="8">Phosphoglycerate dehydrogenase-like enzyme</fullName>
    </submittedName>
</protein>
<dbReference type="OrthoDB" id="9805416at2"/>
<dbReference type="InterPro" id="IPR006139">
    <property type="entry name" value="D-isomer_2_OHA_DH_cat_dom"/>
</dbReference>
<dbReference type="InterPro" id="IPR006140">
    <property type="entry name" value="D-isomer_DH_NAD-bd"/>
</dbReference>
<dbReference type="STRING" id="1034346.GCA_000313565_02429"/>
<comment type="caution">
    <text evidence="8">The sequence shown here is derived from an EMBL/GenBank/DDBJ whole genome shotgun (WGS) entry which is preliminary data.</text>
</comment>
<dbReference type="InterPro" id="IPR029752">
    <property type="entry name" value="D-isomer_DH_CS1"/>
</dbReference>
<reference evidence="8 9" key="1">
    <citation type="submission" date="2018-05" db="EMBL/GenBank/DDBJ databases">
        <title>Genomic Encyclopedia of Type Strains, Phase IV (KMG-IV): sequencing the most valuable type-strain genomes for metagenomic binning, comparative biology and taxonomic classification.</title>
        <authorList>
            <person name="Goeker M."/>
        </authorList>
    </citation>
    <scope>NUCLEOTIDE SEQUENCE [LARGE SCALE GENOMIC DNA]</scope>
    <source>
        <strain evidence="8 9">JC118</strain>
    </source>
</reference>
<organism evidence="8 9">
    <name type="scientific">Dielma fastidiosa</name>
    <dbReference type="NCBI Taxonomy" id="1034346"/>
    <lineage>
        <taxon>Bacteria</taxon>
        <taxon>Bacillati</taxon>
        <taxon>Bacillota</taxon>
        <taxon>Erysipelotrichia</taxon>
        <taxon>Erysipelotrichales</taxon>
        <taxon>Erysipelotrichaceae</taxon>
        <taxon>Dielma</taxon>
    </lineage>
</organism>
<dbReference type="InterPro" id="IPR050857">
    <property type="entry name" value="D-2-hydroxyacid_DH"/>
</dbReference>
<evidence type="ECO:0000256" key="4">
    <source>
        <dbReference type="ARBA" id="ARBA00023027"/>
    </source>
</evidence>
<feature type="domain" description="D-isomer specific 2-hydroxyacid dehydrogenase NAD-binding" evidence="7">
    <location>
        <begin position="117"/>
        <end position="293"/>
    </location>
</feature>
<dbReference type="PANTHER" id="PTHR42789">
    <property type="entry name" value="D-ISOMER SPECIFIC 2-HYDROXYACID DEHYDROGENASE FAMILY PROTEIN (AFU_ORTHOLOGUE AFUA_6G10090)"/>
    <property type="match status" value="1"/>
</dbReference>
<keyword evidence="9" id="KW-1185">Reference proteome</keyword>
<evidence type="ECO:0000259" key="6">
    <source>
        <dbReference type="Pfam" id="PF00389"/>
    </source>
</evidence>
<gene>
    <name evidence="8" type="ORF">DES51_102134</name>
</gene>
<dbReference type="PROSITE" id="PS00065">
    <property type="entry name" value="D_2_HYDROXYACID_DH_1"/>
    <property type="match status" value="1"/>
</dbReference>
<keyword evidence="2" id="KW-0028">Amino-acid biosynthesis</keyword>
<proteinExistence type="inferred from homology"/>
<dbReference type="SUPFAM" id="SSF51735">
    <property type="entry name" value="NAD(P)-binding Rossmann-fold domains"/>
    <property type="match status" value="1"/>
</dbReference>
<dbReference type="Pfam" id="PF02826">
    <property type="entry name" value="2-Hacid_dh_C"/>
    <property type="match status" value="1"/>
</dbReference>
<evidence type="ECO:0000313" key="9">
    <source>
        <dbReference type="Proteomes" id="UP000247612"/>
    </source>
</evidence>
<evidence type="ECO:0000259" key="7">
    <source>
        <dbReference type="Pfam" id="PF02826"/>
    </source>
</evidence>
<dbReference type="GO" id="GO:0008652">
    <property type="term" value="P:amino acid biosynthetic process"/>
    <property type="evidence" value="ECO:0007669"/>
    <property type="project" value="UniProtKB-KW"/>
</dbReference>
<dbReference type="GO" id="GO:0016616">
    <property type="term" value="F:oxidoreductase activity, acting on the CH-OH group of donors, NAD or NADP as acceptor"/>
    <property type="evidence" value="ECO:0007669"/>
    <property type="project" value="InterPro"/>
</dbReference>
<evidence type="ECO:0000256" key="1">
    <source>
        <dbReference type="ARBA" id="ARBA00005854"/>
    </source>
</evidence>
<accession>A0A318KZE0</accession>
<evidence type="ECO:0000256" key="3">
    <source>
        <dbReference type="ARBA" id="ARBA00023002"/>
    </source>
</evidence>
<keyword evidence="3 5" id="KW-0560">Oxidoreductase</keyword>
<dbReference type="AlphaFoldDB" id="A0A318KZE0"/>
<dbReference type="SUPFAM" id="SSF52283">
    <property type="entry name" value="Formate/glycerate dehydrogenase catalytic domain-like"/>
    <property type="match status" value="1"/>
</dbReference>
<dbReference type="Pfam" id="PF00389">
    <property type="entry name" value="2-Hacid_dh"/>
    <property type="match status" value="1"/>
</dbReference>
<evidence type="ECO:0000256" key="2">
    <source>
        <dbReference type="ARBA" id="ARBA00022605"/>
    </source>
</evidence>
<dbReference type="GO" id="GO:0051287">
    <property type="term" value="F:NAD binding"/>
    <property type="evidence" value="ECO:0007669"/>
    <property type="project" value="InterPro"/>
</dbReference>
<dbReference type="PANTHER" id="PTHR42789:SF1">
    <property type="entry name" value="D-ISOMER SPECIFIC 2-HYDROXYACID DEHYDROGENASE FAMILY PROTEIN (AFU_ORTHOLOGUE AFUA_6G10090)"/>
    <property type="match status" value="1"/>
</dbReference>
<evidence type="ECO:0000313" key="8">
    <source>
        <dbReference type="EMBL" id="PXX81016.1"/>
    </source>
</evidence>